<dbReference type="EMBL" id="BMHP01000001">
    <property type="protein sequence ID" value="GGD50979.1"/>
    <property type="molecule type" value="Genomic_DNA"/>
</dbReference>
<dbReference type="InterPro" id="IPR006059">
    <property type="entry name" value="SBP"/>
</dbReference>
<sequence length="457" mass="51384">MKLNAKAIIVPAVLLTVSLSACSSGNNNPNSTGNENAANGSQETVTLNFLDWDTTGEMTKTTIEKFEEKYPNIKIKHSGVANEGFKTKINALMATGDVPDIAQMTEDLAFKWGSEGKLLDLSKYYDKIPELGNKLESSYYYIGENGENIGYMNGVESFQLFYNREVFEKAGIDAPPIEAEKAWDWDTFLKTAQKLTLDKNGKNASEAGFDPKNIVQYGVNFSAWWGAWNPLLASNNADITNEDGTEFTMNNPESVEVFQALQDLIHKYHVAPSLMVQKNMSSLVTQFKDKRIAMAFDGQWNISAFAENDFNYGVAPLPKFKEPKTILLGSVFSVFAESKHPYEALLFYEFLNDFENNPNYISGNLMPADKKFYTDQASMDRWINNDAHVKEYKVAVIDYVMNHSVIPAAYKLKNWTEIDQKISPKIELIMSGKIPAQQALDELKNEVQPLLQGKYSK</sequence>
<name>A0A917DMA9_9BACL</name>
<dbReference type="CDD" id="cd13585">
    <property type="entry name" value="PBP2_TMBP_like"/>
    <property type="match status" value="1"/>
</dbReference>
<dbReference type="InterPro" id="IPR050490">
    <property type="entry name" value="Bact_solute-bd_prot1"/>
</dbReference>
<comment type="similarity">
    <text evidence="2">Belongs to the bacterial solute-binding protein 1 family.</text>
</comment>
<reference evidence="6" key="2">
    <citation type="submission" date="2020-09" db="EMBL/GenBank/DDBJ databases">
        <authorList>
            <person name="Sun Q."/>
            <person name="Zhou Y."/>
        </authorList>
    </citation>
    <scope>NUCLEOTIDE SEQUENCE</scope>
    <source>
        <strain evidence="6">CGMCC 1.15178</strain>
    </source>
</reference>
<feature type="signal peptide" evidence="5">
    <location>
        <begin position="1"/>
        <end position="23"/>
    </location>
</feature>
<dbReference type="Gene3D" id="3.40.190.10">
    <property type="entry name" value="Periplasmic binding protein-like II"/>
    <property type="match status" value="1"/>
</dbReference>
<proteinExistence type="inferred from homology"/>
<evidence type="ECO:0000313" key="7">
    <source>
        <dbReference type="Proteomes" id="UP000612456"/>
    </source>
</evidence>
<gene>
    <name evidence="6" type="ORF">GCM10010911_05630</name>
</gene>
<dbReference type="Proteomes" id="UP000612456">
    <property type="component" value="Unassembled WGS sequence"/>
</dbReference>
<comment type="caution">
    <text evidence="6">The sequence shown here is derived from an EMBL/GenBank/DDBJ whole genome shotgun (WGS) entry which is preliminary data.</text>
</comment>
<organism evidence="6 7">
    <name type="scientific">Paenibacillus nasutitermitis</name>
    <dbReference type="NCBI Taxonomy" id="1652958"/>
    <lineage>
        <taxon>Bacteria</taxon>
        <taxon>Bacillati</taxon>
        <taxon>Bacillota</taxon>
        <taxon>Bacilli</taxon>
        <taxon>Bacillales</taxon>
        <taxon>Paenibacillaceae</taxon>
        <taxon>Paenibacillus</taxon>
    </lineage>
</organism>
<protein>
    <submittedName>
        <fullName evidence="6">Sugar ABC transporter substrate-binding protein</fullName>
    </submittedName>
</protein>
<keyword evidence="7" id="KW-1185">Reference proteome</keyword>
<dbReference type="GO" id="GO:0030313">
    <property type="term" value="C:cell envelope"/>
    <property type="evidence" value="ECO:0007669"/>
    <property type="project" value="UniProtKB-SubCell"/>
</dbReference>
<dbReference type="PANTHER" id="PTHR43649:SF31">
    <property type="entry name" value="SN-GLYCEROL-3-PHOSPHATE-BINDING PERIPLASMIC PROTEIN UGPB"/>
    <property type="match status" value="1"/>
</dbReference>
<evidence type="ECO:0000313" key="6">
    <source>
        <dbReference type="EMBL" id="GGD50979.1"/>
    </source>
</evidence>
<evidence type="ECO:0000256" key="2">
    <source>
        <dbReference type="ARBA" id="ARBA00008520"/>
    </source>
</evidence>
<dbReference type="SUPFAM" id="SSF53850">
    <property type="entry name" value="Periplasmic binding protein-like II"/>
    <property type="match status" value="1"/>
</dbReference>
<reference evidence="6" key="1">
    <citation type="journal article" date="2014" name="Int. J. Syst. Evol. Microbiol.">
        <title>Complete genome sequence of Corynebacterium casei LMG S-19264T (=DSM 44701T), isolated from a smear-ripened cheese.</title>
        <authorList>
            <consortium name="US DOE Joint Genome Institute (JGI-PGF)"/>
            <person name="Walter F."/>
            <person name="Albersmeier A."/>
            <person name="Kalinowski J."/>
            <person name="Ruckert C."/>
        </authorList>
    </citation>
    <scope>NUCLEOTIDE SEQUENCE</scope>
    <source>
        <strain evidence="6">CGMCC 1.15178</strain>
    </source>
</reference>
<comment type="subcellular location">
    <subcellularLocation>
        <location evidence="1">Cell envelope</location>
    </subcellularLocation>
</comment>
<dbReference type="PROSITE" id="PS51257">
    <property type="entry name" value="PROKAR_LIPOPROTEIN"/>
    <property type="match status" value="1"/>
</dbReference>
<evidence type="ECO:0000256" key="4">
    <source>
        <dbReference type="ARBA" id="ARBA00022729"/>
    </source>
</evidence>
<evidence type="ECO:0000256" key="5">
    <source>
        <dbReference type="SAM" id="SignalP"/>
    </source>
</evidence>
<keyword evidence="3" id="KW-0813">Transport</keyword>
<accession>A0A917DMA9</accession>
<dbReference type="PANTHER" id="PTHR43649">
    <property type="entry name" value="ARABINOSE-BINDING PROTEIN-RELATED"/>
    <property type="match status" value="1"/>
</dbReference>
<evidence type="ECO:0000256" key="3">
    <source>
        <dbReference type="ARBA" id="ARBA00022448"/>
    </source>
</evidence>
<feature type="chain" id="PRO_5038503525" evidence="5">
    <location>
        <begin position="24"/>
        <end position="457"/>
    </location>
</feature>
<keyword evidence="4 5" id="KW-0732">Signal</keyword>
<dbReference type="Pfam" id="PF01547">
    <property type="entry name" value="SBP_bac_1"/>
    <property type="match status" value="1"/>
</dbReference>
<dbReference type="AlphaFoldDB" id="A0A917DMA9"/>
<evidence type="ECO:0000256" key="1">
    <source>
        <dbReference type="ARBA" id="ARBA00004196"/>
    </source>
</evidence>